<comment type="caution">
    <text evidence="1">The sequence shown here is derived from an EMBL/GenBank/DDBJ whole genome shotgun (WGS) entry which is preliminary data.</text>
</comment>
<name>A0A0F9GV54_9ZZZZ</name>
<protein>
    <submittedName>
        <fullName evidence="1">Uncharacterized protein</fullName>
    </submittedName>
</protein>
<dbReference type="EMBL" id="LAZR01027028">
    <property type="protein sequence ID" value="KKL66982.1"/>
    <property type="molecule type" value="Genomic_DNA"/>
</dbReference>
<gene>
    <name evidence="1" type="ORF">LCGC14_2139560</name>
</gene>
<dbReference type="AlphaFoldDB" id="A0A0F9GV54"/>
<organism evidence="1">
    <name type="scientific">marine sediment metagenome</name>
    <dbReference type="NCBI Taxonomy" id="412755"/>
    <lineage>
        <taxon>unclassified sequences</taxon>
        <taxon>metagenomes</taxon>
        <taxon>ecological metagenomes</taxon>
    </lineage>
</organism>
<accession>A0A0F9GV54</accession>
<proteinExistence type="predicted"/>
<reference evidence="1" key="1">
    <citation type="journal article" date="2015" name="Nature">
        <title>Complex archaea that bridge the gap between prokaryotes and eukaryotes.</title>
        <authorList>
            <person name="Spang A."/>
            <person name="Saw J.H."/>
            <person name="Jorgensen S.L."/>
            <person name="Zaremba-Niedzwiedzka K."/>
            <person name="Martijn J."/>
            <person name="Lind A.E."/>
            <person name="van Eijk R."/>
            <person name="Schleper C."/>
            <person name="Guy L."/>
            <person name="Ettema T.J."/>
        </authorList>
    </citation>
    <scope>NUCLEOTIDE SEQUENCE</scope>
</reference>
<sequence length="149" mass="17048">MRKKRLLAAILLGVALCFGVNGVGYGEVQEWMDKEEVSYMDISLLQARIDYIMQRPNDFMDVMFYYDSTGIFGRELFSGDIDTKGKIMVQVEDTRDFFIDEPGLLITGFALELNAIYILSTLKSVATDRDSDIVAVFYREKRTRLFLPG</sequence>
<evidence type="ECO:0000313" key="1">
    <source>
        <dbReference type="EMBL" id="KKL66982.1"/>
    </source>
</evidence>